<proteinExistence type="predicted"/>
<organism evidence="2 3">
    <name type="scientific">Pseudomonas palleroniana</name>
    <dbReference type="NCBI Taxonomy" id="191390"/>
    <lineage>
        <taxon>Bacteria</taxon>
        <taxon>Pseudomonadati</taxon>
        <taxon>Pseudomonadota</taxon>
        <taxon>Gammaproteobacteria</taxon>
        <taxon>Pseudomonadales</taxon>
        <taxon>Pseudomonadaceae</taxon>
        <taxon>Pseudomonas</taxon>
    </lineage>
</organism>
<keyword evidence="1" id="KW-1133">Transmembrane helix</keyword>
<evidence type="ECO:0000313" key="3">
    <source>
        <dbReference type="Proteomes" id="UP000423257"/>
    </source>
</evidence>
<comment type="caution">
    <text evidence="2">The sequence shown here is derived from an EMBL/GenBank/DDBJ whole genome shotgun (WGS) entry which is preliminary data.</text>
</comment>
<sequence length="48" mass="5309">MNLPLILNLLVFLALLFGLAQTRHRTWSLAKKVLLALVLGVVFGLALH</sequence>
<keyword evidence="1" id="KW-0472">Membrane</keyword>
<feature type="transmembrane region" description="Helical" evidence="1">
    <location>
        <begin position="30"/>
        <end position="47"/>
    </location>
</feature>
<keyword evidence="1" id="KW-0812">Transmembrane</keyword>
<reference evidence="2 3" key="1">
    <citation type="submission" date="2019-09" db="EMBL/GenBank/DDBJ databases">
        <title>Draft genome sequences of 48 bacterial type strains from the CCUG.</title>
        <authorList>
            <person name="Tunovic T."/>
            <person name="Pineiro-Iglesias B."/>
            <person name="Unosson C."/>
            <person name="Inganas E."/>
            <person name="Ohlen M."/>
            <person name="Cardew S."/>
            <person name="Jensie-Markopoulos S."/>
            <person name="Salva-Serra F."/>
            <person name="Jaen-Luchoro D."/>
            <person name="Karlsson R."/>
            <person name="Svensson-Stadler L."/>
            <person name="Chun J."/>
            <person name="Moore E."/>
        </authorList>
    </citation>
    <scope>NUCLEOTIDE SEQUENCE [LARGE SCALE GENOMIC DNA]</scope>
    <source>
        <strain evidence="2 3">CCUG 51524</strain>
    </source>
</reference>
<accession>A0A6H9SL67</accession>
<dbReference type="EMBL" id="VZPQ01000203">
    <property type="protein sequence ID" value="KAB0558133.1"/>
    <property type="molecule type" value="Genomic_DNA"/>
</dbReference>
<protein>
    <submittedName>
        <fullName evidence="2">L-cystine transporter</fullName>
    </submittedName>
</protein>
<name>A0A6H9SL67_9PSED</name>
<dbReference type="Proteomes" id="UP000423257">
    <property type="component" value="Unassembled WGS sequence"/>
</dbReference>
<evidence type="ECO:0000313" key="2">
    <source>
        <dbReference type="EMBL" id="KAB0558133.1"/>
    </source>
</evidence>
<feature type="non-terminal residue" evidence="2">
    <location>
        <position position="48"/>
    </location>
</feature>
<gene>
    <name evidence="2" type="ORF">F7R03_28890</name>
</gene>
<evidence type="ECO:0000256" key="1">
    <source>
        <dbReference type="SAM" id="Phobius"/>
    </source>
</evidence>
<dbReference type="AlphaFoldDB" id="A0A6H9SL67"/>